<evidence type="ECO:0000313" key="3">
    <source>
        <dbReference type="EMBL" id="SFM64956.1"/>
    </source>
</evidence>
<dbReference type="Pfam" id="PF00043">
    <property type="entry name" value="GST_C"/>
    <property type="match status" value="1"/>
</dbReference>
<dbReference type="RefSeq" id="WP_093390260.1">
    <property type="nucleotide sequence ID" value="NZ_FOTW01000026.1"/>
</dbReference>
<dbReference type="PROSITE" id="PS50405">
    <property type="entry name" value="GST_CTER"/>
    <property type="match status" value="1"/>
</dbReference>
<sequence length="214" mass="22719">MSSTNLPFAGADLTLHGVHLSGHCHKVELLLHLLGLAYRFVDAPAAVRASAEFRALNPLGQIPVLQDGALVQSDSNAILVYLAARYAPDAGWLGADPVEMAAIQRWLSLAANEIKHGAAAARVICLWNGPGDLAQAQALAQRTLAFVEQHLRGRDFLAAARATVADLACYSYLAHAPEGGVALEPYPAVRAWLRRIEALPGFVPMPRSAPPAAP</sequence>
<dbReference type="SFLD" id="SFLDS00019">
    <property type="entry name" value="Glutathione_Transferase_(cytos"/>
    <property type="match status" value="1"/>
</dbReference>
<dbReference type="PANTHER" id="PTHR44051:SF2">
    <property type="entry name" value="HYPOTHETICAL GLUTATHIONE S-TRANSFERASE LIKE PROTEIN"/>
    <property type="match status" value="1"/>
</dbReference>
<keyword evidence="4" id="KW-1185">Reference proteome</keyword>
<dbReference type="SFLD" id="SFLDG00358">
    <property type="entry name" value="Main_(cytGST)"/>
    <property type="match status" value="1"/>
</dbReference>
<dbReference type="InterPro" id="IPR004045">
    <property type="entry name" value="Glutathione_S-Trfase_N"/>
</dbReference>
<dbReference type="Gene3D" id="1.20.1050.10">
    <property type="match status" value="1"/>
</dbReference>
<dbReference type="PROSITE" id="PS50404">
    <property type="entry name" value="GST_NTER"/>
    <property type="match status" value="1"/>
</dbReference>
<evidence type="ECO:0000259" key="2">
    <source>
        <dbReference type="PROSITE" id="PS50405"/>
    </source>
</evidence>
<dbReference type="GO" id="GO:0016740">
    <property type="term" value="F:transferase activity"/>
    <property type="evidence" value="ECO:0007669"/>
    <property type="project" value="UniProtKB-KW"/>
</dbReference>
<dbReference type="AlphaFoldDB" id="A0A1I4SKC8"/>
<reference evidence="3 4" key="1">
    <citation type="submission" date="2016-10" db="EMBL/GenBank/DDBJ databases">
        <authorList>
            <person name="de Groot N.N."/>
        </authorList>
    </citation>
    <scope>NUCLEOTIDE SEQUENCE [LARGE SCALE GENOMIC DNA]</scope>
    <source>
        <strain evidence="3 4">ATCC 43154</strain>
    </source>
</reference>
<dbReference type="EMBL" id="FOTW01000026">
    <property type="protein sequence ID" value="SFM64956.1"/>
    <property type="molecule type" value="Genomic_DNA"/>
</dbReference>
<dbReference type="CDD" id="cd03206">
    <property type="entry name" value="GST_C_7"/>
    <property type="match status" value="1"/>
</dbReference>
<proteinExistence type="predicted"/>
<dbReference type="InterPro" id="IPR010987">
    <property type="entry name" value="Glutathione-S-Trfase_C-like"/>
</dbReference>
<dbReference type="OrthoDB" id="9797500at2"/>
<dbReference type="PANTHER" id="PTHR44051">
    <property type="entry name" value="GLUTATHIONE S-TRANSFERASE-RELATED"/>
    <property type="match status" value="1"/>
</dbReference>
<dbReference type="Gene3D" id="3.40.30.10">
    <property type="entry name" value="Glutaredoxin"/>
    <property type="match status" value="1"/>
</dbReference>
<dbReference type="Pfam" id="PF13417">
    <property type="entry name" value="GST_N_3"/>
    <property type="match status" value="1"/>
</dbReference>
<dbReference type="SUPFAM" id="SSF52833">
    <property type="entry name" value="Thioredoxin-like"/>
    <property type="match status" value="1"/>
</dbReference>
<feature type="domain" description="GST C-terminal" evidence="2">
    <location>
        <begin position="96"/>
        <end position="214"/>
    </location>
</feature>
<evidence type="ECO:0000313" key="4">
    <source>
        <dbReference type="Proteomes" id="UP000199470"/>
    </source>
</evidence>
<evidence type="ECO:0000259" key="1">
    <source>
        <dbReference type="PROSITE" id="PS50404"/>
    </source>
</evidence>
<organism evidence="3 4">
    <name type="scientific">Rugamonas rubra</name>
    <dbReference type="NCBI Taxonomy" id="758825"/>
    <lineage>
        <taxon>Bacteria</taxon>
        <taxon>Pseudomonadati</taxon>
        <taxon>Pseudomonadota</taxon>
        <taxon>Betaproteobacteria</taxon>
        <taxon>Burkholderiales</taxon>
        <taxon>Oxalobacteraceae</taxon>
        <taxon>Telluria group</taxon>
        <taxon>Rugamonas</taxon>
    </lineage>
</organism>
<dbReference type="Proteomes" id="UP000199470">
    <property type="component" value="Unassembled WGS sequence"/>
</dbReference>
<dbReference type="InterPro" id="IPR036249">
    <property type="entry name" value="Thioredoxin-like_sf"/>
</dbReference>
<dbReference type="SUPFAM" id="SSF47616">
    <property type="entry name" value="GST C-terminal domain-like"/>
    <property type="match status" value="1"/>
</dbReference>
<feature type="domain" description="GST N-terminal" evidence="1">
    <location>
        <begin position="11"/>
        <end position="90"/>
    </location>
</feature>
<keyword evidence="3" id="KW-0808">Transferase</keyword>
<dbReference type="InterPro" id="IPR036282">
    <property type="entry name" value="Glutathione-S-Trfase_C_sf"/>
</dbReference>
<dbReference type="InterPro" id="IPR040079">
    <property type="entry name" value="Glutathione_S-Trfase"/>
</dbReference>
<gene>
    <name evidence="3" type="ORF">SAMN02982985_04832</name>
</gene>
<protein>
    <submittedName>
        <fullName evidence="3">Glutathione S-transferase</fullName>
    </submittedName>
</protein>
<accession>A0A1I4SKC8</accession>
<dbReference type="InterPro" id="IPR004046">
    <property type="entry name" value="GST_C"/>
</dbReference>
<name>A0A1I4SKC8_9BURK</name>
<dbReference type="STRING" id="758825.SAMN02982985_04832"/>